<feature type="transmembrane region" description="Helical" evidence="2">
    <location>
        <begin position="12"/>
        <end position="33"/>
    </location>
</feature>
<proteinExistence type="predicted"/>
<evidence type="ECO:0000256" key="2">
    <source>
        <dbReference type="SAM" id="Phobius"/>
    </source>
</evidence>
<keyword evidence="2" id="KW-0472">Membrane</keyword>
<keyword evidence="2" id="KW-0812">Transmembrane</keyword>
<protein>
    <submittedName>
        <fullName evidence="4">LysM peptidoglycan-binding domain-containing protein</fullName>
    </submittedName>
</protein>
<reference evidence="4 5" key="1">
    <citation type="submission" date="2019-03" db="EMBL/GenBank/DDBJ databases">
        <title>Three New Species of Nocardioides, Nocardioides euryhalodurans sp. nov., Nocardioides seonyuensis sp. nov. and Nocardioides eburneoflavus sp. nov., Iolated from Soil.</title>
        <authorList>
            <person name="Roh S.G."/>
            <person name="Lee C."/>
            <person name="Kim M.-K."/>
            <person name="Kim S.B."/>
        </authorList>
    </citation>
    <scope>NUCLEOTIDE SEQUENCE [LARGE SCALE GENOMIC DNA]</scope>
    <source>
        <strain evidence="4 5">MMS17-SY117</strain>
    </source>
</reference>
<evidence type="ECO:0000313" key="4">
    <source>
        <dbReference type="EMBL" id="QBR91856.1"/>
    </source>
</evidence>
<feature type="transmembrane region" description="Helical" evidence="2">
    <location>
        <begin position="99"/>
        <end position="120"/>
    </location>
</feature>
<feature type="transmembrane region" description="Helical" evidence="2">
    <location>
        <begin position="53"/>
        <end position="78"/>
    </location>
</feature>
<accession>A0A4P7GIS4</accession>
<dbReference type="SMART" id="SM00257">
    <property type="entry name" value="LysM"/>
    <property type="match status" value="2"/>
</dbReference>
<gene>
    <name evidence="4" type="ORF">EXE57_05875</name>
</gene>
<dbReference type="Proteomes" id="UP000294894">
    <property type="component" value="Chromosome"/>
</dbReference>
<dbReference type="CDD" id="cd00118">
    <property type="entry name" value="LysM"/>
    <property type="match status" value="2"/>
</dbReference>
<dbReference type="EMBL" id="CP038267">
    <property type="protein sequence ID" value="QBR91856.1"/>
    <property type="molecule type" value="Genomic_DNA"/>
</dbReference>
<keyword evidence="5" id="KW-1185">Reference proteome</keyword>
<dbReference type="PANTHER" id="PTHR34700:SF4">
    <property type="entry name" value="PHAGE-LIKE ELEMENT PBSX PROTEIN XKDP"/>
    <property type="match status" value="1"/>
</dbReference>
<dbReference type="RefSeq" id="WP_135074963.1">
    <property type="nucleotide sequence ID" value="NZ_CP038267.1"/>
</dbReference>
<dbReference type="InterPro" id="IPR018392">
    <property type="entry name" value="LysM"/>
</dbReference>
<feature type="compositionally biased region" description="Basic and acidic residues" evidence="1">
    <location>
        <begin position="988"/>
        <end position="1006"/>
    </location>
</feature>
<feature type="domain" description="LysM" evidence="3">
    <location>
        <begin position="163"/>
        <end position="213"/>
    </location>
</feature>
<dbReference type="AlphaFoldDB" id="A0A4P7GIS4"/>
<sequence length="1017" mass="107778">MNKTDSRLRGLLATLTLVAFVVGVPVVLIAIDALPDPSAFTWSRLTAQDDGTLALQVITVICWIAWAVFTCQLVASIVSQARGIRTPRLPGLAVPQLAADRLVAAAALLFVAVPAVSAALPQPRAHAAVAAPLPDEPHVAVAVDAPAEPRAEDHLQTVQPETERYTVKRGDSLWKIAEERLGDGTRYVELVALNEAVLDGRPDFLLPGTVLKVPVADDPSGGSYVVQPGDTLSEIAEDQLGDADAYPSIFRASRDTVQPNGARLSDPDLILPGWKLTIPGQSDPVEPQEPKHVQEPPRQDATPPTDGATPPAPEASDPEPEHAFADAAEDETIPTWLLPGLAGAGALLAGSLWLVLRQHRRTQLRYRRPGRIIAPPPDELRAVEKSVQVSGSVTAHLIEELDAALRGLAPAPRLLSVRLSSSRILLTLAEPAELPKPWTGESAAWHIPVEAVPTPPPDALPPYPMLVSVGQADDGALVLLNLEELRALALSGDADRSAALARHLMAELVVNPWASPVHIEALGIGGELASINRDFVRVHEPGDDAFLRALADDLATASPTGEPDEFHAAVIVGGASGPDLTHLAGAFVGFPGRAGLALVRVGGEPSPPYVDVHLSADGRLRIPSLDLDLTSAGLTAAEAEACAALIDLTTEADVVPVPRAADERTVTDCAGALVDELTEPRPEGQQAGASSLLPLDTHVYADCAATTVDDVETLAPNASPEAAAAIHASDPDLDEDLARWDSPVPVAPKVTLLGPVTVRTLGDAKATAHRRPYYVEFLAYLALHPNGVTAEKLAEDLSIRPQKARSDLSIIRKWLGQSRAGKPFLPRAQQTHQDGVPATYALDRVLCDLDLFRRLRARGQSRGAEGMADLIAALHLVSGEPFTDLRKDGWGWLLEGDRLDHIMTAAIVDVGHIVTTHALAVGDLGLADFASSVTLAASPYDEIANLDRIAVDRAMGNLNEAEARMRSGVSNRSDDGYGPIQLPPRSAEVVEDRRSSTPPTSDDHPGVHRRKARASGS</sequence>
<keyword evidence="2" id="KW-1133">Transmembrane helix</keyword>
<feature type="domain" description="LysM" evidence="3">
    <location>
        <begin position="222"/>
        <end position="278"/>
    </location>
</feature>
<dbReference type="KEGG" id="noy:EXE57_05875"/>
<dbReference type="InterPro" id="IPR036779">
    <property type="entry name" value="LysM_dom_sf"/>
</dbReference>
<feature type="region of interest" description="Disordered" evidence="1">
    <location>
        <begin position="966"/>
        <end position="1017"/>
    </location>
</feature>
<dbReference type="PROSITE" id="PS51782">
    <property type="entry name" value="LYSM"/>
    <property type="match status" value="2"/>
</dbReference>
<dbReference type="Pfam" id="PF01476">
    <property type="entry name" value="LysM"/>
    <property type="match status" value="2"/>
</dbReference>
<dbReference type="OrthoDB" id="8444614at2"/>
<feature type="compositionally biased region" description="Basic and acidic residues" evidence="1">
    <location>
        <begin position="288"/>
        <end position="298"/>
    </location>
</feature>
<evidence type="ECO:0000313" key="5">
    <source>
        <dbReference type="Proteomes" id="UP000294894"/>
    </source>
</evidence>
<evidence type="ECO:0000259" key="3">
    <source>
        <dbReference type="PROSITE" id="PS51782"/>
    </source>
</evidence>
<feature type="compositionally biased region" description="Low complexity" evidence="1">
    <location>
        <begin position="300"/>
        <end position="309"/>
    </location>
</feature>
<feature type="region of interest" description="Disordered" evidence="1">
    <location>
        <begin position="273"/>
        <end position="321"/>
    </location>
</feature>
<dbReference type="SUPFAM" id="SSF54106">
    <property type="entry name" value="LysM domain"/>
    <property type="match status" value="1"/>
</dbReference>
<name>A0A4P7GIS4_9ACTN</name>
<evidence type="ECO:0000256" key="1">
    <source>
        <dbReference type="SAM" id="MobiDB-lite"/>
    </source>
</evidence>
<dbReference type="PANTHER" id="PTHR34700">
    <property type="entry name" value="POTASSIUM BINDING PROTEIN KBP"/>
    <property type="match status" value="1"/>
</dbReference>
<organism evidence="4 5">
    <name type="scientific">Nocardioides euryhalodurans</name>
    <dbReference type="NCBI Taxonomy" id="2518370"/>
    <lineage>
        <taxon>Bacteria</taxon>
        <taxon>Bacillati</taxon>
        <taxon>Actinomycetota</taxon>
        <taxon>Actinomycetes</taxon>
        <taxon>Propionibacteriales</taxon>
        <taxon>Nocardioidaceae</taxon>
        <taxon>Nocardioides</taxon>
    </lineage>
</organism>
<dbReference type="Gene3D" id="3.10.350.10">
    <property type="entry name" value="LysM domain"/>
    <property type="match status" value="2"/>
</dbReference>
<dbReference type="InterPro" id="IPR052196">
    <property type="entry name" value="Bact_Kbp"/>
</dbReference>
<feature type="compositionally biased region" description="Basic residues" evidence="1">
    <location>
        <begin position="1007"/>
        <end position="1017"/>
    </location>
</feature>